<protein>
    <submittedName>
        <fullName evidence="1">Uncharacterized protein</fullName>
    </submittedName>
</protein>
<comment type="caution">
    <text evidence="1">The sequence shown here is derived from an EMBL/GenBank/DDBJ whole genome shotgun (WGS) entry which is preliminary data.</text>
</comment>
<reference evidence="1 2" key="1">
    <citation type="submission" date="2014-02" db="EMBL/GenBank/DDBJ databases">
        <title>Whole genome shotgun sequence of Rhodococcus wratislaviensis NBRC 100605.</title>
        <authorList>
            <person name="Hosoyama A."/>
            <person name="Tsuchikane K."/>
            <person name="Yoshida I."/>
            <person name="Ohji S."/>
            <person name="Ichikawa N."/>
            <person name="Yamazoe A."/>
            <person name="Fujita N."/>
        </authorList>
    </citation>
    <scope>NUCLEOTIDE SEQUENCE [LARGE SCALE GENOMIC DNA]</scope>
    <source>
        <strain evidence="1 2">NBRC 100605</strain>
    </source>
</reference>
<proteinExistence type="predicted"/>
<dbReference type="RefSeq" id="WP_255221649.1">
    <property type="nucleotide sequence ID" value="NZ_BAWF01000051.1"/>
</dbReference>
<accession>X0PXN2</accession>
<keyword evidence="2" id="KW-1185">Reference proteome</keyword>
<dbReference type="Proteomes" id="UP000019491">
    <property type="component" value="Unassembled WGS sequence"/>
</dbReference>
<dbReference type="EMBL" id="BAWF01000051">
    <property type="protein sequence ID" value="GAF48264.1"/>
    <property type="molecule type" value="Genomic_DNA"/>
</dbReference>
<name>X0PXN2_RHOWR</name>
<gene>
    <name evidence="1" type="ORF">RW1_051_00280</name>
</gene>
<organism evidence="1 2">
    <name type="scientific">Rhodococcus wratislaviensis NBRC 100605</name>
    <dbReference type="NCBI Taxonomy" id="1219028"/>
    <lineage>
        <taxon>Bacteria</taxon>
        <taxon>Bacillati</taxon>
        <taxon>Actinomycetota</taxon>
        <taxon>Actinomycetes</taxon>
        <taxon>Mycobacteriales</taxon>
        <taxon>Nocardiaceae</taxon>
        <taxon>Rhodococcus</taxon>
    </lineage>
</organism>
<dbReference type="AlphaFoldDB" id="X0PXN2"/>
<evidence type="ECO:0000313" key="2">
    <source>
        <dbReference type="Proteomes" id="UP000019491"/>
    </source>
</evidence>
<evidence type="ECO:0000313" key="1">
    <source>
        <dbReference type="EMBL" id="GAF48264.1"/>
    </source>
</evidence>
<sequence length="93" mass="10187">MSEYDGKQFVGIDLHRQRSVIVRQTDSGEQLAVARIVNDPASLALQLEKAGEHPEVVLEATMAGTGRSTRCREPVPRCTLHILWVSRDSSTGG</sequence>